<dbReference type="SUPFAM" id="SSF47413">
    <property type="entry name" value="lambda repressor-like DNA-binding domains"/>
    <property type="match status" value="1"/>
</dbReference>
<feature type="domain" description="HicB-like antitoxin of toxin-antitoxin system" evidence="1">
    <location>
        <begin position="3"/>
        <end position="63"/>
    </location>
</feature>
<dbReference type="PANTHER" id="PTHR34504:SF4">
    <property type="entry name" value="ANTITOXIN HICB"/>
    <property type="match status" value="1"/>
</dbReference>
<proteinExistence type="predicted"/>
<dbReference type="InterPro" id="IPR010982">
    <property type="entry name" value="Lambda_DNA-bd_dom_sf"/>
</dbReference>
<dbReference type="InterPro" id="IPR035069">
    <property type="entry name" value="TTHA1013/TTHA0281-like"/>
</dbReference>
<dbReference type="Proteomes" id="UP000664815">
    <property type="component" value="Unassembled WGS sequence"/>
</dbReference>
<sequence length="140" mass="15022">MLYPAKLAPEDGGYVVTFRDIPEAITQGDTREEAIAMAADALATAMEFYFEDRRQVPPPSEIRRGEVGISLPAGFTAKALLLNEMLAQGVTPSELARRMGTSPQVVNRIVDLGHATKIDTIADALRALGARLDLAVSRAA</sequence>
<evidence type="ECO:0000313" key="2">
    <source>
        <dbReference type="EMBL" id="MBN8799289.1"/>
    </source>
</evidence>
<reference evidence="2" key="1">
    <citation type="submission" date="2021-02" db="EMBL/GenBank/DDBJ databases">
        <title>Thiocyanate and organic carbon inputs drive convergent selection for specific autotrophic Afipia and Thiobacillus strains within complex microbiomes.</title>
        <authorList>
            <person name="Huddy R.J."/>
            <person name="Sachdeva R."/>
            <person name="Kadzinga F."/>
            <person name="Kantor R.S."/>
            <person name="Harrison S.T.L."/>
            <person name="Banfield J.F."/>
        </authorList>
    </citation>
    <scope>NUCLEOTIDE SEQUENCE</scope>
    <source>
        <strain evidence="2">SCN18_10_11_15_R1_P_69_7</strain>
    </source>
</reference>
<evidence type="ECO:0000259" key="1">
    <source>
        <dbReference type="Pfam" id="PF15919"/>
    </source>
</evidence>
<dbReference type="Gene3D" id="1.10.260.40">
    <property type="entry name" value="lambda repressor-like DNA-binding domains"/>
    <property type="match status" value="1"/>
</dbReference>
<accession>A0A9D8Q047</accession>
<dbReference type="PANTHER" id="PTHR34504">
    <property type="entry name" value="ANTITOXIN HICB"/>
    <property type="match status" value="1"/>
</dbReference>
<protein>
    <submittedName>
        <fullName evidence="2">Type II toxin-antitoxin system HicB family antitoxin</fullName>
    </submittedName>
</protein>
<dbReference type="InterPro" id="IPR051404">
    <property type="entry name" value="TA_system_antitoxin"/>
</dbReference>
<name>A0A9D8Q047_9GAMM</name>
<dbReference type="Pfam" id="PF15919">
    <property type="entry name" value="HicB_lk_antitox"/>
    <property type="match status" value="1"/>
</dbReference>
<dbReference type="GO" id="GO:0003677">
    <property type="term" value="F:DNA binding"/>
    <property type="evidence" value="ECO:0007669"/>
    <property type="project" value="InterPro"/>
</dbReference>
<dbReference type="SUPFAM" id="SSF143100">
    <property type="entry name" value="TTHA1013/TTHA0281-like"/>
    <property type="match status" value="1"/>
</dbReference>
<dbReference type="Gene3D" id="3.30.160.250">
    <property type="match status" value="1"/>
</dbReference>
<comment type="caution">
    <text evidence="2">The sequence shown here is derived from an EMBL/GenBank/DDBJ whole genome shotgun (WGS) entry which is preliminary data.</text>
</comment>
<organism evidence="2 3">
    <name type="scientific">Stenotrophomonas nitritireducens</name>
    <dbReference type="NCBI Taxonomy" id="83617"/>
    <lineage>
        <taxon>Bacteria</taxon>
        <taxon>Pseudomonadati</taxon>
        <taxon>Pseudomonadota</taxon>
        <taxon>Gammaproteobacteria</taxon>
        <taxon>Lysobacterales</taxon>
        <taxon>Lysobacteraceae</taxon>
        <taxon>Stenotrophomonas</taxon>
    </lineage>
</organism>
<dbReference type="RefSeq" id="WP_273081268.1">
    <property type="nucleotide sequence ID" value="NZ_JAFKME010000004.1"/>
</dbReference>
<evidence type="ECO:0000313" key="3">
    <source>
        <dbReference type="Proteomes" id="UP000664815"/>
    </source>
</evidence>
<dbReference type="AlphaFoldDB" id="A0A9D8Q047"/>
<gene>
    <name evidence="2" type="ORF">J0H45_08025</name>
</gene>
<dbReference type="EMBL" id="JAFKMG010000733">
    <property type="protein sequence ID" value="MBN8799289.1"/>
    <property type="molecule type" value="Genomic_DNA"/>
</dbReference>
<dbReference type="InterPro" id="IPR031807">
    <property type="entry name" value="HicB-like"/>
</dbReference>